<keyword evidence="1" id="KW-1133">Transmembrane helix</keyword>
<evidence type="ECO:0000313" key="4">
    <source>
        <dbReference type="EMBL" id="CEG23745.1"/>
    </source>
</evidence>
<organism evidence="4 5">
    <name type="scientific">Planococcus massiliensis</name>
    <dbReference type="NCBI Taxonomy" id="1499687"/>
    <lineage>
        <taxon>Bacteria</taxon>
        <taxon>Bacillati</taxon>
        <taxon>Bacillota</taxon>
        <taxon>Bacilli</taxon>
        <taxon>Bacillales</taxon>
        <taxon>Caryophanaceae</taxon>
        <taxon>Planococcus</taxon>
    </lineage>
</organism>
<protein>
    <recommendedName>
        <fullName evidence="6">DUF4179 domain-containing protein</fullName>
    </recommendedName>
</protein>
<dbReference type="Proteomes" id="UP000043699">
    <property type="component" value="Unassembled WGS sequence"/>
</dbReference>
<reference evidence="4 5" key="1">
    <citation type="submission" date="2014-09" db="EMBL/GenBank/DDBJ databases">
        <authorList>
            <person name="Urmite Genomes Urmite Genomes"/>
        </authorList>
    </citation>
    <scope>NUCLEOTIDE SEQUENCE [LARGE SCALE GENOMIC DNA]</scope>
    <source>
        <strain evidence="4 5">ES2</strain>
    </source>
</reference>
<name>A0A098EPL6_9BACL</name>
<feature type="domain" description="DUF4179" evidence="2">
    <location>
        <begin position="41"/>
        <end position="134"/>
    </location>
</feature>
<dbReference type="InterPro" id="IPR040680">
    <property type="entry name" value="DUF5643"/>
</dbReference>
<evidence type="ECO:0000259" key="2">
    <source>
        <dbReference type="Pfam" id="PF13786"/>
    </source>
</evidence>
<accession>A0A098EPL6</accession>
<dbReference type="RefSeq" id="WP_052652678.1">
    <property type="nucleotide sequence ID" value="NZ_CCXS01000001.1"/>
</dbReference>
<gene>
    <name evidence="4" type="ORF">BN1080_02749</name>
</gene>
<keyword evidence="1" id="KW-0472">Membrane</keyword>
<evidence type="ECO:0000259" key="3">
    <source>
        <dbReference type="Pfam" id="PF18705"/>
    </source>
</evidence>
<dbReference type="STRING" id="1499687.BN1080_02749"/>
<dbReference type="InterPro" id="IPR025436">
    <property type="entry name" value="DUF4179"/>
</dbReference>
<dbReference type="Gene3D" id="2.60.40.1630">
    <property type="entry name" value="bacillus anthracis domain"/>
    <property type="match status" value="1"/>
</dbReference>
<dbReference type="EMBL" id="CCXS01000001">
    <property type="protein sequence ID" value="CEG23745.1"/>
    <property type="molecule type" value="Genomic_DNA"/>
</dbReference>
<dbReference type="AlphaFoldDB" id="A0A098EPL6"/>
<feature type="transmembrane region" description="Helical" evidence="1">
    <location>
        <begin position="46"/>
        <end position="64"/>
    </location>
</feature>
<keyword evidence="1" id="KW-0812">Transmembrane</keyword>
<proteinExistence type="predicted"/>
<dbReference type="Pfam" id="PF13786">
    <property type="entry name" value="DUF4179"/>
    <property type="match status" value="1"/>
</dbReference>
<evidence type="ECO:0000256" key="1">
    <source>
        <dbReference type="SAM" id="Phobius"/>
    </source>
</evidence>
<sequence length="360" mass="39194">MNGKENSIKEALENIEVPEARLDAIIEESFWETSAAPVKEKRRNRWMPAVATAVLVAGISAATLSATPALAHYMAQLPVIGSVFSIFAENPRGAAAFEEFSEDVALTQTSNGITISIDEAVYDGTKLTFTYRVASEEPLASSAYLTNSPQLLEAEGPTGGMQWEIVDGAIVGISEITHLDEEAEFVNVIWEPQTLYTEEKEIPGDWKFEFAVKQLKQTPVPLDEKVSSDGVTIHLQELTITDVAVNIAYQQLVDPAIVEAGNFVEAELIAKDNLGNVYEMPYSGGSTPGDALTAEDFEWTASFSGLDPNASTLTFYPFGHISGPAIEPERVEFDALQFNLKDGTHRLIEDPTVPKPPPVE</sequence>
<feature type="domain" description="DUF5643" evidence="3">
    <location>
        <begin position="220"/>
        <end position="339"/>
    </location>
</feature>
<evidence type="ECO:0000313" key="5">
    <source>
        <dbReference type="Proteomes" id="UP000043699"/>
    </source>
</evidence>
<dbReference type="Pfam" id="PF18705">
    <property type="entry name" value="DUF5643"/>
    <property type="match status" value="1"/>
</dbReference>
<keyword evidence="5" id="KW-1185">Reference proteome</keyword>
<evidence type="ECO:0008006" key="6">
    <source>
        <dbReference type="Google" id="ProtNLM"/>
    </source>
</evidence>
<dbReference type="Gene3D" id="2.60.40.1640">
    <property type="entry name" value="Conserved domain protein"/>
    <property type="match status" value="1"/>
</dbReference>